<proteinExistence type="predicted"/>
<evidence type="ECO:0000313" key="1">
    <source>
        <dbReference type="EMBL" id="SDG14384.1"/>
    </source>
</evidence>
<evidence type="ECO:0000313" key="2">
    <source>
        <dbReference type="Proteomes" id="UP000199203"/>
    </source>
</evidence>
<protein>
    <submittedName>
        <fullName evidence="1">Uncharacterized protein</fullName>
    </submittedName>
</protein>
<name>A0A1G7RUN3_9FLAO</name>
<gene>
    <name evidence="1" type="ORF">SAMN05421825_2783</name>
</gene>
<dbReference type="EMBL" id="FNBH01000003">
    <property type="protein sequence ID" value="SDG14384.1"/>
    <property type="molecule type" value="Genomic_DNA"/>
</dbReference>
<reference evidence="2" key="1">
    <citation type="submission" date="2016-10" db="EMBL/GenBank/DDBJ databases">
        <authorList>
            <person name="Varghese N."/>
            <person name="Submissions S."/>
        </authorList>
    </citation>
    <scope>NUCLEOTIDE SEQUENCE [LARGE SCALE GENOMIC DNA]</scope>
    <source>
        <strain evidence="2">DSM 19684</strain>
    </source>
</reference>
<keyword evidence="2" id="KW-1185">Reference proteome</keyword>
<accession>A0A1G7RUN3</accession>
<dbReference type="AlphaFoldDB" id="A0A1G7RUN3"/>
<dbReference type="Proteomes" id="UP000199203">
    <property type="component" value="Unassembled WGS sequence"/>
</dbReference>
<sequence length="42" mass="4714">MRSGKVNAFFIIRILSCYKKLFAKIQAGKGFKQTLLSAYSGK</sequence>
<organism evidence="1 2">
    <name type="scientific">Epilithonimonas hungarica</name>
    <dbReference type="NCBI Taxonomy" id="454006"/>
    <lineage>
        <taxon>Bacteria</taxon>
        <taxon>Pseudomonadati</taxon>
        <taxon>Bacteroidota</taxon>
        <taxon>Flavobacteriia</taxon>
        <taxon>Flavobacteriales</taxon>
        <taxon>Weeksellaceae</taxon>
        <taxon>Chryseobacterium group</taxon>
        <taxon>Epilithonimonas</taxon>
    </lineage>
</organism>